<dbReference type="PRINTS" id="PR01950">
    <property type="entry name" value="LANCSUPER"/>
</dbReference>
<reference evidence="3" key="1">
    <citation type="submission" date="2022-06" db="EMBL/GenBank/DDBJ databases">
        <title>Sequencing the genomes of 1000 actinobacteria strains.</title>
        <authorList>
            <person name="Klenk H.-P."/>
        </authorList>
    </citation>
    <scope>NUCLEOTIDE SEQUENCE</scope>
    <source>
        <strain evidence="3">DSM 46694</strain>
    </source>
</reference>
<evidence type="ECO:0000256" key="1">
    <source>
        <dbReference type="PIRSR" id="PIRSR607822-1"/>
    </source>
</evidence>
<keyword evidence="4" id="KW-1185">Reference proteome</keyword>
<dbReference type="Gene3D" id="1.50.10.20">
    <property type="match status" value="1"/>
</dbReference>
<sequence length="439" mass="46437">MDDGTQARAAAVVADLAERLADPGSVAERATAPGNRRPVPGHGRVPIWGPMGLTDGYPAVALLYAELAHTDPAYRRVAHEYLTHAAAESGQARLSGLYNGPLALAFAASCAARPGEYNKILTSIDEHLAVQVPARLRPEWERIEAGIPGAPFETYDVIGGVAGVGRHLLDRDTGPARSALVEILAFLVALARPLAGEHAALPGWWVPHTPHGEPLDGYGGHGNLGLAHGVAGPLALLALAWRGGVRVPGQDEAMARIAGWMHDWHRVDEAGAYWPSWVQREDVEAGSAGLPRSRTAWCYGVPGAARALQLAGMALDRPDWRRFAVDALRSTLTLPDEGHGVQDAGLCHGWAGLLHLTRLVARDADDAELTGAADRLAGQAVDLYDPQAAFGFRAATLHEQDWLDLPGFLEGSAGIALALHAYAADQPAASGWDAALLVR</sequence>
<proteinExistence type="predicted"/>
<feature type="region of interest" description="Disordered" evidence="2">
    <location>
        <begin position="24"/>
        <end position="43"/>
    </location>
</feature>
<keyword evidence="1" id="KW-0862">Zinc</keyword>
<organism evidence="3 4">
    <name type="scientific">Nonomuraea thailandensis</name>
    <dbReference type="NCBI Taxonomy" id="1188745"/>
    <lineage>
        <taxon>Bacteria</taxon>
        <taxon>Bacillati</taxon>
        <taxon>Actinomycetota</taxon>
        <taxon>Actinomycetes</taxon>
        <taxon>Streptosporangiales</taxon>
        <taxon>Streptosporangiaceae</taxon>
        <taxon>Nonomuraea</taxon>
    </lineage>
</organism>
<dbReference type="InterPro" id="IPR033889">
    <property type="entry name" value="LanC"/>
</dbReference>
<dbReference type="SUPFAM" id="SSF158745">
    <property type="entry name" value="LanC-like"/>
    <property type="match status" value="1"/>
</dbReference>
<dbReference type="PRINTS" id="PR01955">
    <property type="entry name" value="LANCFRANKIA"/>
</dbReference>
<dbReference type="SMART" id="SM01260">
    <property type="entry name" value="LANC_like"/>
    <property type="match status" value="1"/>
</dbReference>
<dbReference type="CDD" id="cd04793">
    <property type="entry name" value="LanC"/>
    <property type="match status" value="1"/>
</dbReference>
<comment type="caution">
    <text evidence="3">The sequence shown here is derived from an EMBL/GenBank/DDBJ whole genome shotgun (WGS) entry which is preliminary data.</text>
</comment>
<dbReference type="RefSeq" id="WP_253739699.1">
    <property type="nucleotide sequence ID" value="NZ_BAABKA010000052.1"/>
</dbReference>
<evidence type="ECO:0000256" key="2">
    <source>
        <dbReference type="SAM" id="MobiDB-lite"/>
    </source>
</evidence>
<evidence type="ECO:0000313" key="4">
    <source>
        <dbReference type="Proteomes" id="UP001139648"/>
    </source>
</evidence>
<dbReference type="GO" id="GO:0031179">
    <property type="term" value="P:peptide modification"/>
    <property type="evidence" value="ECO:0007669"/>
    <property type="project" value="InterPro"/>
</dbReference>
<dbReference type="InterPro" id="IPR007822">
    <property type="entry name" value="LANC-like"/>
</dbReference>
<dbReference type="GO" id="GO:0046872">
    <property type="term" value="F:metal ion binding"/>
    <property type="evidence" value="ECO:0007669"/>
    <property type="project" value="UniProtKB-KW"/>
</dbReference>
<evidence type="ECO:0008006" key="5">
    <source>
        <dbReference type="Google" id="ProtNLM"/>
    </source>
</evidence>
<keyword evidence="1" id="KW-0479">Metal-binding</keyword>
<feature type="binding site" evidence="1">
    <location>
        <position position="347"/>
    </location>
    <ligand>
        <name>Zn(2+)</name>
        <dbReference type="ChEBI" id="CHEBI:29105"/>
    </ligand>
</feature>
<gene>
    <name evidence="3" type="ORF">HD597_000265</name>
</gene>
<name>A0A9X2JZ06_9ACTN</name>
<dbReference type="Proteomes" id="UP001139648">
    <property type="component" value="Unassembled WGS sequence"/>
</dbReference>
<accession>A0A9X2JZ06</accession>
<dbReference type="Pfam" id="PF05147">
    <property type="entry name" value="LANC_like"/>
    <property type="match status" value="1"/>
</dbReference>
<feature type="binding site" evidence="1">
    <location>
        <position position="298"/>
    </location>
    <ligand>
        <name>Zn(2+)</name>
        <dbReference type="ChEBI" id="CHEBI:29105"/>
    </ligand>
</feature>
<dbReference type="EMBL" id="JAMZEB010000001">
    <property type="protein sequence ID" value="MCP2353245.1"/>
    <property type="molecule type" value="Genomic_DNA"/>
</dbReference>
<feature type="binding site" evidence="1">
    <location>
        <position position="348"/>
    </location>
    <ligand>
        <name>Zn(2+)</name>
        <dbReference type="ChEBI" id="CHEBI:29105"/>
    </ligand>
</feature>
<dbReference type="AlphaFoldDB" id="A0A9X2JZ06"/>
<protein>
    <recommendedName>
        <fullName evidence="5">Lanthionine synthetase</fullName>
    </recommendedName>
</protein>
<evidence type="ECO:0000313" key="3">
    <source>
        <dbReference type="EMBL" id="MCP2353245.1"/>
    </source>
</evidence>